<dbReference type="EMBL" id="FMAF01000003">
    <property type="protein sequence ID" value="SCB17048.1"/>
    <property type="molecule type" value="Genomic_DNA"/>
</dbReference>
<reference evidence="1 2" key="1">
    <citation type="submission" date="2016-08" db="EMBL/GenBank/DDBJ databases">
        <authorList>
            <person name="Seilhamer J.J."/>
        </authorList>
    </citation>
    <scope>NUCLEOTIDE SEQUENCE [LARGE SCALE GENOMIC DNA]</scope>
    <source>
        <strain evidence="1 2">P1-7</strain>
    </source>
</reference>
<proteinExistence type="predicted"/>
<name>A0A1C3UNL2_9HYPH</name>
<accession>A0A1C3UNL2</accession>
<protein>
    <submittedName>
        <fullName evidence="1">Uncharacterized protein</fullName>
    </submittedName>
</protein>
<dbReference type="Proteomes" id="UP000199205">
    <property type="component" value="Unassembled WGS sequence"/>
</dbReference>
<sequence length="48" mass="5231">MAVFAFVKSPGTHYVLRRMAAGGFKSGAFPKRFGPNNLFNFNGIRGVP</sequence>
<dbReference type="AlphaFoldDB" id="A0A1C3UNL2"/>
<gene>
    <name evidence="1" type="ORF">GA0061101_10338</name>
</gene>
<evidence type="ECO:0000313" key="2">
    <source>
        <dbReference type="Proteomes" id="UP000199205"/>
    </source>
</evidence>
<organism evidence="1 2">
    <name type="scientific">Rhizobium lusitanum</name>
    <dbReference type="NCBI Taxonomy" id="293958"/>
    <lineage>
        <taxon>Bacteria</taxon>
        <taxon>Pseudomonadati</taxon>
        <taxon>Pseudomonadota</taxon>
        <taxon>Alphaproteobacteria</taxon>
        <taxon>Hyphomicrobiales</taxon>
        <taxon>Rhizobiaceae</taxon>
        <taxon>Rhizobium/Agrobacterium group</taxon>
        <taxon>Rhizobium</taxon>
    </lineage>
</organism>
<evidence type="ECO:0000313" key="1">
    <source>
        <dbReference type="EMBL" id="SCB17048.1"/>
    </source>
</evidence>